<evidence type="ECO:0000313" key="3">
    <source>
        <dbReference type="EMBL" id="HIZ06480.1"/>
    </source>
</evidence>
<sequence>MIRRGIDVKLNVKPIFMGLEHQYYYEGPCRFAKGEALTPEYEQILAQELQQQFFDTVEKNMPDAVKLLKPVYLPCHDDWLMPEAAFDAMTKDDEEEIDLFLVSGGIARSGIVIELGQRTHKPIIQDPATCCDLTAVTAAMRGLGLECYAPLTWEGVATQLRVLRVRKALREANVLLAVRFDSNVSKSANDTFISLQRATEKFGTNFRFLNLHELLDYMEPLPEGGNYTTPGRMNTPNITEEDIKEAEKLADELLAGADDTHIERDHMINSCKAYVEVKKLLDIHDCCGFTVPCPDTCSTRRMNEQKFTFCLTHSLLNEQGIPSACEYDVDGVLTMLILSTISNHAPFMGNTNPLVYENGTIRPMRRFHIEDLEGVEDLTNLYHAAHSTPNRKFRGIDGENGHYGVRHFAYDQGFGAVLRYDFKKDAGEMLTICRLSPDCTKIFVGKGTIVAGGDYNLDNCNGYVVYRVADQETFYKAQLEFGNHLPFVYGDYTKELELLGESLGLEVVSV</sequence>
<reference evidence="3" key="1">
    <citation type="journal article" date="2021" name="PeerJ">
        <title>Extensive microbial diversity within the chicken gut microbiome revealed by metagenomics and culture.</title>
        <authorList>
            <person name="Gilroy R."/>
            <person name="Ravi A."/>
            <person name="Getino M."/>
            <person name="Pursley I."/>
            <person name="Horton D.L."/>
            <person name="Alikhan N.F."/>
            <person name="Baker D."/>
            <person name="Gharbi K."/>
            <person name="Hall N."/>
            <person name="Watson M."/>
            <person name="Adriaenssens E.M."/>
            <person name="Foster-Nyarko E."/>
            <person name="Jarju S."/>
            <person name="Secka A."/>
            <person name="Antonio M."/>
            <person name="Oren A."/>
            <person name="Chaudhuri R.R."/>
            <person name="La Ragione R."/>
            <person name="Hildebrand F."/>
            <person name="Pallen M.J."/>
        </authorList>
    </citation>
    <scope>NUCLEOTIDE SEQUENCE</scope>
    <source>
        <strain evidence="3">CHK192-9172</strain>
    </source>
</reference>
<organism evidence="3 4">
    <name type="scientific">Candidatus Eubacterium avistercoris</name>
    <dbReference type="NCBI Taxonomy" id="2838567"/>
    <lineage>
        <taxon>Bacteria</taxon>
        <taxon>Bacillati</taxon>
        <taxon>Bacillota</taxon>
        <taxon>Clostridia</taxon>
        <taxon>Eubacteriales</taxon>
        <taxon>Eubacteriaceae</taxon>
        <taxon>Eubacterium</taxon>
    </lineage>
</organism>
<keyword evidence="2" id="KW-0119">Carbohydrate metabolism</keyword>
<dbReference type="InterPro" id="IPR009015">
    <property type="entry name" value="Fucose_isomerase_N/cen_sf"/>
</dbReference>
<dbReference type="EMBL" id="DXCH01000028">
    <property type="protein sequence ID" value="HIZ06480.1"/>
    <property type="molecule type" value="Genomic_DNA"/>
</dbReference>
<protein>
    <submittedName>
        <fullName evidence="3">Fucose isomerase</fullName>
    </submittedName>
</protein>
<dbReference type="PANTHER" id="PTHR36120">
    <property type="entry name" value="FUCOSE ISOMERASE"/>
    <property type="match status" value="1"/>
</dbReference>
<comment type="caution">
    <text evidence="3">The sequence shown here is derived from an EMBL/GenBank/DDBJ whole genome shotgun (WGS) entry which is preliminary data.</text>
</comment>
<name>A0A9D2D0W7_9FIRM</name>
<dbReference type="PANTHER" id="PTHR36120:SF1">
    <property type="entry name" value="L-FUCOSE ISOMERASE C-TERMINAL DOMAIN-CONTAINING PROTEIN"/>
    <property type="match status" value="1"/>
</dbReference>
<dbReference type="GO" id="GO:0005737">
    <property type="term" value="C:cytoplasm"/>
    <property type="evidence" value="ECO:0007669"/>
    <property type="project" value="InterPro"/>
</dbReference>
<proteinExistence type="predicted"/>
<accession>A0A9D2D0W7</accession>
<dbReference type="GO" id="GO:0005996">
    <property type="term" value="P:monosaccharide metabolic process"/>
    <property type="evidence" value="ECO:0007669"/>
    <property type="project" value="InterPro"/>
</dbReference>
<evidence type="ECO:0000256" key="1">
    <source>
        <dbReference type="ARBA" id="ARBA00023235"/>
    </source>
</evidence>
<dbReference type="GO" id="GO:0016861">
    <property type="term" value="F:intramolecular oxidoreductase activity, interconverting aldoses and ketoses"/>
    <property type="evidence" value="ECO:0007669"/>
    <property type="project" value="InterPro"/>
</dbReference>
<gene>
    <name evidence="3" type="ORF">IAA08_00925</name>
</gene>
<dbReference type="AlphaFoldDB" id="A0A9D2D0W7"/>
<dbReference type="SUPFAM" id="SSF53743">
    <property type="entry name" value="FucI/AraA N-terminal and middle domains"/>
    <property type="match status" value="1"/>
</dbReference>
<keyword evidence="1 3" id="KW-0413">Isomerase</keyword>
<evidence type="ECO:0000313" key="4">
    <source>
        <dbReference type="Proteomes" id="UP000824024"/>
    </source>
</evidence>
<evidence type="ECO:0000256" key="2">
    <source>
        <dbReference type="ARBA" id="ARBA00023277"/>
    </source>
</evidence>
<reference evidence="3" key="2">
    <citation type="submission" date="2021-04" db="EMBL/GenBank/DDBJ databases">
        <authorList>
            <person name="Gilroy R."/>
        </authorList>
    </citation>
    <scope>NUCLEOTIDE SEQUENCE</scope>
    <source>
        <strain evidence="3">CHK192-9172</strain>
    </source>
</reference>
<dbReference type="Proteomes" id="UP000824024">
    <property type="component" value="Unassembled WGS sequence"/>
</dbReference>